<proteinExistence type="inferred from homology"/>
<accession>R0EU72</accession>
<evidence type="ECO:0008006" key="6">
    <source>
        <dbReference type="Google" id="ProtNLM"/>
    </source>
</evidence>
<protein>
    <recommendedName>
        <fullName evidence="6">Pentacotripeptide-repeat region of PRORP domain-containing protein</fullName>
    </recommendedName>
</protein>
<dbReference type="eggNOG" id="KOG4197">
    <property type="taxonomic scope" value="Eukaryota"/>
</dbReference>
<dbReference type="InterPro" id="IPR002885">
    <property type="entry name" value="PPR_rpt"/>
</dbReference>
<organism evidence="4 5">
    <name type="scientific">Capsella rubella</name>
    <dbReference type="NCBI Taxonomy" id="81985"/>
    <lineage>
        <taxon>Eukaryota</taxon>
        <taxon>Viridiplantae</taxon>
        <taxon>Streptophyta</taxon>
        <taxon>Embryophyta</taxon>
        <taxon>Tracheophyta</taxon>
        <taxon>Spermatophyta</taxon>
        <taxon>Magnoliopsida</taxon>
        <taxon>eudicotyledons</taxon>
        <taxon>Gunneridae</taxon>
        <taxon>Pentapetalae</taxon>
        <taxon>rosids</taxon>
        <taxon>malvids</taxon>
        <taxon>Brassicales</taxon>
        <taxon>Brassicaceae</taxon>
        <taxon>Camelineae</taxon>
        <taxon>Capsella</taxon>
    </lineage>
</organism>
<feature type="repeat" description="PPR" evidence="3">
    <location>
        <begin position="256"/>
        <end position="290"/>
    </location>
</feature>
<dbReference type="PANTHER" id="PTHR47938">
    <property type="entry name" value="RESPIRATORY COMPLEX I CHAPERONE (CIA84), PUTATIVE (AFU_ORTHOLOGUE AFUA_2G06020)-RELATED"/>
    <property type="match status" value="1"/>
</dbReference>
<evidence type="ECO:0000256" key="2">
    <source>
        <dbReference type="ARBA" id="ARBA00022737"/>
    </source>
</evidence>
<dbReference type="Pfam" id="PF13041">
    <property type="entry name" value="PPR_2"/>
    <property type="match status" value="3"/>
</dbReference>
<keyword evidence="2" id="KW-0677">Repeat</keyword>
<feature type="repeat" description="PPR" evidence="3">
    <location>
        <begin position="291"/>
        <end position="325"/>
    </location>
</feature>
<dbReference type="EMBL" id="KB870815">
    <property type="protein sequence ID" value="EOA12336.1"/>
    <property type="molecule type" value="Genomic_DNA"/>
</dbReference>
<keyword evidence="5" id="KW-1185">Reference proteome</keyword>
<feature type="repeat" description="PPR" evidence="3">
    <location>
        <begin position="361"/>
        <end position="395"/>
    </location>
</feature>
<evidence type="ECO:0000313" key="4">
    <source>
        <dbReference type="EMBL" id="EOA12336.1"/>
    </source>
</evidence>
<dbReference type="AlphaFoldDB" id="R0EU72"/>
<dbReference type="GO" id="GO:0003729">
    <property type="term" value="F:mRNA binding"/>
    <property type="evidence" value="ECO:0007669"/>
    <property type="project" value="TreeGrafter"/>
</dbReference>
<evidence type="ECO:0000256" key="3">
    <source>
        <dbReference type="PROSITE-ProRule" id="PRU00708"/>
    </source>
</evidence>
<gene>
    <name evidence="4" type="ORF">CARUB_v10007904mg</name>
</gene>
<feature type="non-terminal residue" evidence="4">
    <location>
        <position position="551"/>
    </location>
</feature>
<dbReference type="InterPro" id="IPR011990">
    <property type="entry name" value="TPR-like_helical_dom_sf"/>
</dbReference>
<reference evidence="5" key="1">
    <citation type="journal article" date="2013" name="Nat. Genet.">
        <title>The Capsella rubella genome and the genomic consequences of rapid mating system evolution.</title>
        <authorList>
            <person name="Slotte T."/>
            <person name="Hazzouri K.M."/>
            <person name="Agren J.A."/>
            <person name="Koenig D."/>
            <person name="Maumus F."/>
            <person name="Guo Y.L."/>
            <person name="Steige K."/>
            <person name="Platts A.E."/>
            <person name="Escobar J.S."/>
            <person name="Newman L.K."/>
            <person name="Wang W."/>
            <person name="Mandakova T."/>
            <person name="Vello E."/>
            <person name="Smith L.M."/>
            <person name="Henz S.R."/>
            <person name="Steffen J."/>
            <person name="Takuno S."/>
            <person name="Brandvain Y."/>
            <person name="Coop G."/>
            <person name="Andolfatto P."/>
            <person name="Hu T.T."/>
            <person name="Blanchette M."/>
            <person name="Clark R.M."/>
            <person name="Quesneville H."/>
            <person name="Nordborg M."/>
            <person name="Gaut B.S."/>
            <person name="Lysak M.A."/>
            <person name="Jenkins J."/>
            <person name="Grimwood J."/>
            <person name="Chapman J."/>
            <person name="Prochnik S."/>
            <person name="Shu S."/>
            <person name="Rokhsar D."/>
            <person name="Schmutz J."/>
            <person name="Weigel D."/>
            <person name="Wright S.I."/>
        </authorList>
    </citation>
    <scope>NUCLEOTIDE SEQUENCE [LARGE SCALE GENOMIC DNA]</scope>
    <source>
        <strain evidence="5">cv. Monte Gargano</strain>
    </source>
</reference>
<feature type="repeat" description="PPR" evidence="3">
    <location>
        <begin position="326"/>
        <end position="360"/>
    </location>
</feature>
<dbReference type="PANTHER" id="PTHR47938:SF13">
    <property type="entry name" value="PENTACOTRIPEPTIDE-REPEAT REGION OF PRORP DOMAIN-CONTAINING PROTEIN"/>
    <property type="match status" value="1"/>
</dbReference>
<dbReference type="Gene3D" id="1.25.40.10">
    <property type="entry name" value="Tetratricopeptide repeat domain"/>
    <property type="match status" value="4"/>
</dbReference>
<dbReference type="Proteomes" id="UP000029121">
    <property type="component" value="Unassembled WGS sequence"/>
</dbReference>
<dbReference type="SUPFAM" id="SSF81901">
    <property type="entry name" value="HCP-like"/>
    <property type="match status" value="1"/>
</dbReference>
<evidence type="ECO:0000256" key="1">
    <source>
        <dbReference type="ARBA" id="ARBA00007626"/>
    </source>
</evidence>
<comment type="similarity">
    <text evidence="1">Belongs to the PPR family. P subfamily.</text>
</comment>
<feature type="repeat" description="PPR" evidence="3">
    <location>
        <begin position="186"/>
        <end position="220"/>
    </location>
</feature>
<sequence length="551" mass="62380">MRRRLFSSVLVTNRCILSRQHYYTSRHDKPTKKANSHEPTHKFTRKPWEEVSFLTDLKEIEEPEEALALFNQYQEMGFRHDYPSYSSLIYKLAKSRNFDAVDQILRLIRYRNVRCRESLFIALIQHYGKAGSVDKAVDVFHKMTSFDCVRTIQSLNTLINVLVDNSELEKAKSFFDGAKDLRLRPNSVSFNILIKGFLDKCDWEAACKVFDEMLEMEVQPSVVTYNSLIGFLCRNNDLGKAKSLLEDMFQKRIRPNAVTFGLLMKGLCCKGDYSEAKKLMFDMEYRGCKPGLVNYGVLMSDLGVRGKIDEAKLLLSEMKKRRIKPDVVIYNILVNHLCTEGRATEAYRILTEMQMKGCKPNAATYRMMVDGFCRIGDFDSALDVLNAMLASRHFPTPATFVCMVAGLIKGGNLDHACFVLETYASLNAHRRVIRDEVTKEETLVEPEERDVIQPTTTAVQPRQARKALFQEKESEVLTSQALGLGRVEVVDGFDRIQVHDELGSVVDAGDGVAVMEGSQLLSGGDGVFGEKVELMDTGVELLINDVKASDD</sequence>
<feature type="repeat" description="PPR" evidence="3">
    <location>
        <begin position="116"/>
        <end position="150"/>
    </location>
</feature>
<dbReference type="Pfam" id="PF01535">
    <property type="entry name" value="PPR"/>
    <property type="match status" value="2"/>
</dbReference>
<feature type="repeat" description="PPR" evidence="3">
    <location>
        <begin position="221"/>
        <end position="255"/>
    </location>
</feature>
<dbReference type="PROSITE" id="PS51375">
    <property type="entry name" value="PPR"/>
    <property type="match status" value="7"/>
</dbReference>
<name>R0EU72_9BRAS</name>
<dbReference type="NCBIfam" id="TIGR00756">
    <property type="entry name" value="PPR"/>
    <property type="match status" value="7"/>
</dbReference>
<evidence type="ECO:0000313" key="5">
    <source>
        <dbReference type="Proteomes" id="UP000029121"/>
    </source>
</evidence>